<name>A0A6P1M6C4_9BACT</name>
<protein>
    <submittedName>
        <fullName evidence="2">Uncharacterized protein</fullName>
    </submittedName>
</protein>
<dbReference type="KEGG" id="taer:GT409_11975"/>
<dbReference type="RefSeq" id="WP_160629309.1">
    <property type="nucleotide sequence ID" value="NZ_CP047593.1"/>
</dbReference>
<dbReference type="AlphaFoldDB" id="A0A6P1M6C4"/>
<dbReference type="Proteomes" id="UP000464954">
    <property type="component" value="Chromosome"/>
</dbReference>
<gene>
    <name evidence="2" type="ORF">GT409_11975</name>
</gene>
<proteinExistence type="predicted"/>
<accession>A0A6P1M6C4</accession>
<evidence type="ECO:0000313" key="2">
    <source>
        <dbReference type="EMBL" id="QHI70130.1"/>
    </source>
</evidence>
<keyword evidence="3" id="KW-1185">Reference proteome</keyword>
<sequence>MTGLPNGQLSKEKERTARQMRPGSARNGCRIEKGIAMTAIEADREIENIRELRKRVKTDPELAKRLLDRTGMYTPTGKLKKQFR</sequence>
<reference evidence="2 3" key="1">
    <citation type="submission" date="2020-01" db="EMBL/GenBank/DDBJ databases">
        <title>Ponticoccus aerotolerans gen. nov., sp. nov., an anaerobic bacterium and proposal of Ponticoccusceae fam. nov., Ponticoccusles ord. nov. and Ponticoccuse classis nov. in the phylum Kiritimatiellaeota.</title>
        <authorList>
            <person name="Zhou L.Y."/>
            <person name="Du Z.J."/>
        </authorList>
    </citation>
    <scope>NUCLEOTIDE SEQUENCE [LARGE SCALE GENOMIC DNA]</scope>
    <source>
        <strain evidence="2 3">S-5007</strain>
    </source>
</reference>
<feature type="region of interest" description="Disordered" evidence="1">
    <location>
        <begin position="1"/>
        <end position="27"/>
    </location>
</feature>
<evidence type="ECO:0000313" key="3">
    <source>
        <dbReference type="Proteomes" id="UP000464954"/>
    </source>
</evidence>
<organism evidence="2 3">
    <name type="scientific">Tichowtungia aerotolerans</name>
    <dbReference type="NCBI Taxonomy" id="2697043"/>
    <lineage>
        <taxon>Bacteria</taxon>
        <taxon>Pseudomonadati</taxon>
        <taxon>Kiritimatiellota</taxon>
        <taxon>Tichowtungiia</taxon>
        <taxon>Tichowtungiales</taxon>
        <taxon>Tichowtungiaceae</taxon>
        <taxon>Tichowtungia</taxon>
    </lineage>
</organism>
<dbReference type="EMBL" id="CP047593">
    <property type="protein sequence ID" value="QHI70130.1"/>
    <property type="molecule type" value="Genomic_DNA"/>
</dbReference>
<evidence type="ECO:0000256" key="1">
    <source>
        <dbReference type="SAM" id="MobiDB-lite"/>
    </source>
</evidence>